<evidence type="ECO:0000313" key="4">
    <source>
        <dbReference type="EMBL" id="TJZ54234.1"/>
    </source>
</evidence>
<dbReference type="Gene3D" id="1.10.1660.10">
    <property type="match status" value="1"/>
</dbReference>
<dbReference type="GO" id="GO:0003677">
    <property type="term" value="F:DNA binding"/>
    <property type="evidence" value="ECO:0007669"/>
    <property type="project" value="UniProtKB-KW"/>
</dbReference>
<evidence type="ECO:0000313" key="5">
    <source>
        <dbReference type="Proteomes" id="UP000308697"/>
    </source>
</evidence>
<dbReference type="Pfam" id="PF13411">
    <property type="entry name" value="MerR_1"/>
    <property type="match status" value="1"/>
</dbReference>
<keyword evidence="5" id="KW-1185">Reference proteome</keyword>
<evidence type="ECO:0000256" key="1">
    <source>
        <dbReference type="ARBA" id="ARBA00023125"/>
    </source>
</evidence>
<feature type="compositionally biased region" description="Basic and acidic residues" evidence="2">
    <location>
        <begin position="1"/>
        <end position="10"/>
    </location>
</feature>
<dbReference type="InterPro" id="IPR000551">
    <property type="entry name" value="MerR-type_HTH_dom"/>
</dbReference>
<feature type="region of interest" description="Disordered" evidence="2">
    <location>
        <begin position="1"/>
        <end position="37"/>
    </location>
</feature>
<sequence>MSWLLRDRGAGRPGAAATLEPDTDVRGKGCASAHSTEGDGVRIGELASRAGVSVRSLRYYEEQGLLTSTRSASGQRHYTEHEVERVVFIQRLFAAGLSSRTIAELLPCVDSPSEENSDAALDRMAQELDRLSGHIAELVRTRDALAGLMAMAQAHRERLRSAVAD</sequence>
<dbReference type="PROSITE" id="PS50937">
    <property type="entry name" value="HTH_MERR_2"/>
    <property type="match status" value="1"/>
</dbReference>
<dbReference type="SUPFAM" id="SSF46955">
    <property type="entry name" value="Putative DNA-binding domain"/>
    <property type="match status" value="1"/>
</dbReference>
<dbReference type="InterPro" id="IPR047057">
    <property type="entry name" value="MerR_fam"/>
</dbReference>
<dbReference type="AlphaFoldDB" id="A0A4U0NVG1"/>
<dbReference type="PROSITE" id="PS00552">
    <property type="entry name" value="HTH_MERR_1"/>
    <property type="match status" value="1"/>
</dbReference>
<feature type="domain" description="HTH merR-type" evidence="3">
    <location>
        <begin position="42"/>
        <end position="108"/>
    </location>
</feature>
<name>A0A4U0NVG1_9ACTN</name>
<dbReference type="GO" id="GO:0003700">
    <property type="term" value="F:DNA-binding transcription factor activity"/>
    <property type="evidence" value="ECO:0007669"/>
    <property type="project" value="InterPro"/>
</dbReference>
<dbReference type="OrthoDB" id="3824912at2"/>
<accession>A0A4U0NVG1</accession>
<protein>
    <submittedName>
        <fullName evidence="4">MerR family transcriptional regulator</fullName>
    </submittedName>
</protein>
<dbReference type="SMART" id="SM00422">
    <property type="entry name" value="HTH_MERR"/>
    <property type="match status" value="1"/>
</dbReference>
<reference evidence="4 5" key="1">
    <citation type="submission" date="2019-04" db="EMBL/GenBank/DDBJ databases">
        <title>Streptomyces piniterrae sp. nov., a heliquinomycin-producing actinomycete isolated from rhizosphere soil of Pinus yunnanensis.</title>
        <authorList>
            <person name="Zhuang X."/>
            <person name="Zhao J."/>
        </authorList>
    </citation>
    <scope>NUCLEOTIDE SEQUENCE [LARGE SCALE GENOMIC DNA]</scope>
    <source>
        <strain evidence="5">jys28</strain>
    </source>
</reference>
<keyword evidence="1" id="KW-0238">DNA-binding</keyword>
<dbReference type="EMBL" id="SUMB01000004">
    <property type="protein sequence ID" value="TJZ54234.1"/>
    <property type="molecule type" value="Genomic_DNA"/>
</dbReference>
<dbReference type="PANTHER" id="PTHR30204">
    <property type="entry name" value="REDOX-CYCLING DRUG-SENSING TRANSCRIPTIONAL ACTIVATOR SOXR"/>
    <property type="match status" value="1"/>
</dbReference>
<evidence type="ECO:0000259" key="3">
    <source>
        <dbReference type="PROSITE" id="PS50937"/>
    </source>
</evidence>
<comment type="caution">
    <text evidence="4">The sequence shown here is derived from an EMBL/GenBank/DDBJ whole genome shotgun (WGS) entry which is preliminary data.</text>
</comment>
<dbReference type="Proteomes" id="UP000308697">
    <property type="component" value="Unassembled WGS sequence"/>
</dbReference>
<gene>
    <name evidence="4" type="ORF">FCH28_13720</name>
</gene>
<proteinExistence type="predicted"/>
<dbReference type="CDD" id="cd01282">
    <property type="entry name" value="HTH_MerR-like_sg3"/>
    <property type="match status" value="1"/>
</dbReference>
<evidence type="ECO:0000256" key="2">
    <source>
        <dbReference type="SAM" id="MobiDB-lite"/>
    </source>
</evidence>
<dbReference type="InterPro" id="IPR009061">
    <property type="entry name" value="DNA-bd_dom_put_sf"/>
</dbReference>
<dbReference type="PRINTS" id="PR00040">
    <property type="entry name" value="HTHMERR"/>
</dbReference>
<organism evidence="4 5">
    <name type="scientific">Streptomyces piniterrae</name>
    <dbReference type="NCBI Taxonomy" id="2571125"/>
    <lineage>
        <taxon>Bacteria</taxon>
        <taxon>Bacillati</taxon>
        <taxon>Actinomycetota</taxon>
        <taxon>Actinomycetes</taxon>
        <taxon>Kitasatosporales</taxon>
        <taxon>Streptomycetaceae</taxon>
        <taxon>Streptomyces</taxon>
    </lineage>
</organism>
<dbReference type="PANTHER" id="PTHR30204:SF97">
    <property type="entry name" value="MERR FAMILY REGULATORY PROTEIN"/>
    <property type="match status" value="1"/>
</dbReference>